<name>A0ABT9U541_PAEHA</name>
<protein>
    <submittedName>
        <fullName evidence="1">Uncharacterized protein</fullName>
    </submittedName>
</protein>
<evidence type="ECO:0000313" key="1">
    <source>
        <dbReference type="EMBL" id="MDQ0114752.1"/>
    </source>
</evidence>
<reference evidence="1 2" key="1">
    <citation type="submission" date="2023-07" db="EMBL/GenBank/DDBJ databases">
        <title>Sorghum-associated microbial communities from plants grown in Nebraska, USA.</title>
        <authorList>
            <person name="Schachtman D."/>
        </authorList>
    </citation>
    <scope>NUCLEOTIDE SEQUENCE [LARGE SCALE GENOMIC DNA]</scope>
    <source>
        <strain evidence="1 2">CC482</strain>
    </source>
</reference>
<dbReference type="EMBL" id="JAUSSU010000008">
    <property type="protein sequence ID" value="MDQ0114752.1"/>
    <property type="molecule type" value="Genomic_DNA"/>
</dbReference>
<comment type="caution">
    <text evidence="1">The sequence shown here is derived from an EMBL/GenBank/DDBJ whole genome shotgun (WGS) entry which is preliminary data.</text>
</comment>
<dbReference type="Proteomes" id="UP001229346">
    <property type="component" value="Unassembled WGS sequence"/>
</dbReference>
<accession>A0ABT9U541</accession>
<evidence type="ECO:0000313" key="2">
    <source>
        <dbReference type="Proteomes" id="UP001229346"/>
    </source>
</evidence>
<keyword evidence="2" id="KW-1185">Reference proteome</keyword>
<organism evidence="1 2">
    <name type="scientific">Paenibacillus harenae</name>
    <dbReference type="NCBI Taxonomy" id="306543"/>
    <lineage>
        <taxon>Bacteria</taxon>
        <taxon>Bacillati</taxon>
        <taxon>Bacillota</taxon>
        <taxon>Bacilli</taxon>
        <taxon>Bacillales</taxon>
        <taxon>Paenibacillaceae</taxon>
        <taxon>Paenibacillus</taxon>
    </lineage>
</organism>
<gene>
    <name evidence="1" type="ORF">J2T15_004208</name>
</gene>
<sequence>MVISHTHVNCTNCNGKGETTDIADARCTDSNRFIAYHGGIVLIGRTRCIPCNRVRIRGTNGVILLQFLQRYLD</sequence>
<proteinExistence type="predicted"/>